<organism evidence="1 2">
    <name type="scientific">Methanocalculus taiwanensis</name>
    <dbReference type="NCBI Taxonomy" id="106207"/>
    <lineage>
        <taxon>Archaea</taxon>
        <taxon>Methanobacteriati</taxon>
        <taxon>Methanobacteriota</taxon>
        <taxon>Stenosarchaea group</taxon>
        <taxon>Methanomicrobia</taxon>
        <taxon>Methanomicrobiales</taxon>
        <taxon>Methanocalculaceae</taxon>
        <taxon>Methanocalculus</taxon>
    </lineage>
</organism>
<proteinExistence type="predicted"/>
<evidence type="ECO:0000313" key="1">
    <source>
        <dbReference type="EMBL" id="MCQ1539020.1"/>
    </source>
</evidence>
<name>A0ABD4TME9_9EURY</name>
<keyword evidence="2" id="KW-1185">Reference proteome</keyword>
<reference evidence="1 2" key="1">
    <citation type="submission" date="2019-08" db="EMBL/GenBank/DDBJ databases">
        <authorList>
            <person name="Chen S.-C."/>
            <person name="Lai M.-C."/>
            <person name="You Y.-T."/>
        </authorList>
    </citation>
    <scope>NUCLEOTIDE SEQUENCE [LARGE SCALE GENOMIC DNA]</scope>
    <source>
        <strain evidence="1 2">P2F9704a</strain>
    </source>
</reference>
<dbReference type="EMBL" id="VOTZ01000018">
    <property type="protein sequence ID" value="MCQ1539020.1"/>
    <property type="molecule type" value="Genomic_DNA"/>
</dbReference>
<accession>A0ABD4TME9</accession>
<comment type="caution">
    <text evidence="1">The sequence shown here is derived from an EMBL/GenBank/DDBJ whole genome shotgun (WGS) entry which is preliminary data.</text>
</comment>
<sequence>MAYRWKNRIEVDEAVVVVMNSLEKGPDISPWLVRTMNAAIKDSDPAFGTYFFEEIKKHAPGAVRFFVTEE</sequence>
<dbReference type="Proteomes" id="UP001524383">
    <property type="component" value="Unassembled WGS sequence"/>
</dbReference>
<dbReference type="RefSeq" id="WP_255332984.1">
    <property type="nucleotide sequence ID" value="NZ_VOTZ01000018.1"/>
</dbReference>
<dbReference type="AlphaFoldDB" id="A0ABD4TME9"/>
<protein>
    <submittedName>
        <fullName evidence="1">Uncharacterized protein</fullName>
    </submittedName>
</protein>
<evidence type="ECO:0000313" key="2">
    <source>
        <dbReference type="Proteomes" id="UP001524383"/>
    </source>
</evidence>
<gene>
    <name evidence="1" type="ORF">FTO68_08520</name>
</gene>